<keyword evidence="3 13" id="KW-0963">Cytoplasm</keyword>
<gene>
    <name evidence="13 15" type="primary">murA</name>
    <name evidence="15" type="ORF">I8J32_017395</name>
</gene>
<keyword evidence="5 13" id="KW-0808">Transferase</keyword>
<organism evidence="15 16">
    <name type="scientific">Agrilutibacter solisilvae</name>
    <dbReference type="NCBI Taxonomy" id="2763317"/>
    <lineage>
        <taxon>Bacteria</taxon>
        <taxon>Pseudomonadati</taxon>
        <taxon>Pseudomonadota</taxon>
        <taxon>Gammaproteobacteria</taxon>
        <taxon>Lysobacterales</taxon>
        <taxon>Lysobacteraceae</taxon>
        <taxon>Agrilutibacter</taxon>
    </lineage>
</organism>
<feature type="domain" description="Enolpyruvate transferase" evidence="14">
    <location>
        <begin position="6"/>
        <end position="419"/>
    </location>
</feature>
<evidence type="ECO:0000256" key="10">
    <source>
        <dbReference type="ARBA" id="ARBA00023317"/>
    </source>
</evidence>
<proteinExistence type="inferred from homology"/>
<protein>
    <recommendedName>
        <fullName evidence="13">UDP-N-acetylglucosamine 1-carboxyvinyltransferase</fullName>
        <ecNumber evidence="13">2.5.1.7</ecNumber>
    </recommendedName>
    <alternativeName>
        <fullName evidence="13">Enoylpyruvate transferase</fullName>
    </alternativeName>
    <alternativeName>
        <fullName evidence="13">UDP-N-acetylglucosamine enolpyruvyl transferase</fullName>
        <shortName evidence="13">EPT</shortName>
    </alternativeName>
</protein>
<dbReference type="InterPro" id="IPR036968">
    <property type="entry name" value="Enolpyruvate_Tfrase_sf"/>
</dbReference>
<feature type="active site" description="Proton donor" evidence="13">
    <location>
        <position position="128"/>
    </location>
</feature>
<comment type="subcellular location">
    <subcellularLocation>
        <location evidence="1 13">Cytoplasm</location>
    </subcellularLocation>
</comment>
<evidence type="ECO:0000313" key="15">
    <source>
        <dbReference type="EMBL" id="QSX78391.1"/>
    </source>
</evidence>
<evidence type="ECO:0000256" key="11">
    <source>
        <dbReference type="ARBA" id="ARBA00038367"/>
    </source>
</evidence>
<dbReference type="HAMAP" id="MF_00111">
    <property type="entry name" value="MurA"/>
    <property type="match status" value="1"/>
</dbReference>
<dbReference type="RefSeq" id="WP_200613985.1">
    <property type="nucleotide sequence ID" value="NZ_CP071518.1"/>
</dbReference>
<comment type="pathway">
    <text evidence="2 13">Cell wall biogenesis; peptidoglycan biosynthesis.</text>
</comment>
<comment type="catalytic activity">
    <reaction evidence="12 13">
        <text>phosphoenolpyruvate + UDP-N-acetyl-alpha-D-glucosamine = UDP-N-acetyl-3-O-(1-carboxyvinyl)-alpha-D-glucosamine + phosphate</text>
        <dbReference type="Rhea" id="RHEA:18681"/>
        <dbReference type="ChEBI" id="CHEBI:43474"/>
        <dbReference type="ChEBI" id="CHEBI:57705"/>
        <dbReference type="ChEBI" id="CHEBI:58702"/>
        <dbReference type="ChEBI" id="CHEBI:68483"/>
        <dbReference type="EC" id="2.5.1.7"/>
    </reaction>
</comment>
<dbReference type="GO" id="GO:0009252">
    <property type="term" value="P:peptidoglycan biosynthetic process"/>
    <property type="evidence" value="ECO:0007669"/>
    <property type="project" value="UniProtKB-UniRule"/>
</dbReference>
<evidence type="ECO:0000256" key="8">
    <source>
        <dbReference type="ARBA" id="ARBA00023306"/>
    </source>
</evidence>
<evidence type="ECO:0000256" key="12">
    <source>
        <dbReference type="ARBA" id="ARBA00047527"/>
    </source>
</evidence>
<keyword evidence="10 13" id="KW-0670">Pyruvate</keyword>
<keyword evidence="16" id="KW-1185">Reference proteome</keyword>
<comment type="similarity">
    <text evidence="11 13">Belongs to the EPSP synthase family. MurA subfamily.</text>
</comment>
<dbReference type="GO" id="GO:0019277">
    <property type="term" value="P:UDP-N-acetylgalactosamine biosynthetic process"/>
    <property type="evidence" value="ECO:0007669"/>
    <property type="project" value="InterPro"/>
</dbReference>
<dbReference type="CDD" id="cd01555">
    <property type="entry name" value="UdpNAET"/>
    <property type="match status" value="1"/>
</dbReference>
<dbReference type="PANTHER" id="PTHR43783">
    <property type="entry name" value="UDP-N-ACETYLGLUCOSAMINE 1-CARBOXYVINYLTRANSFERASE"/>
    <property type="match status" value="1"/>
</dbReference>
<dbReference type="GO" id="GO:0008360">
    <property type="term" value="P:regulation of cell shape"/>
    <property type="evidence" value="ECO:0007669"/>
    <property type="project" value="UniProtKB-KW"/>
</dbReference>
<evidence type="ECO:0000256" key="3">
    <source>
        <dbReference type="ARBA" id="ARBA00022490"/>
    </source>
</evidence>
<evidence type="ECO:0000256" key="13">
    <source>
        <dbReference type="HAMAP-Rule" id="MF_00111"/>
    </source>
</evidence>
<dbReference type="GO" id="GO:0051301">
    <property type="term" value="P:cell division"/>
    <property type="evidence" value="ECO:0007669"/>
    <property type="project" value="UniProtKB-KW"/>
</dbReference>
<keyword evidence="7 13" id="KW-0573">Peptidoglycan synthesis</keyword>
<reference evidence="15 16" key="1">
    <citation type="submission" date="2021-03" db="EMBL/GenBank/DDBJ databases">
        <title>Lysobacter sp. nov. isolated from soil of gangwondo yeongwol, south Korea.</title>
        <authorList>
            <person name="Kim K.R."/>
            <person name="Kim K.H."/>
            <person name="Jeon C.O."/>
        </authorList>
    </citation>
    <scope>NUCLEOTIDE SEQUENCE [LARGE SCALE GENOMIC DNA]</scope>
    <source>
        <strain evidence="15 16">R19</strain>
    </source>
</reference>
<dbReference type="NCBIfam" id="TIGR01072">
    <property type="entry name" value="murA"/>
    <property type="match status" value="1"/>
</dbReference>
<dbReference type="Gene3D" id="3.65.10.10">
    <property type="entry name" value="Enolpyruvate transferase domain"/>
    <property type="match status" value="2"/>
</dbReference>
<feature type="binding site" evidence="13">
    <location>
        <begin position="133"/>
        <end position="137"/>
    </location>
    <ligand>
        <name>UDP-N-acetyl-alpha-D-glucosamine</name>
        <dbReference type="ChEBI" id="CHEBI:57705"/>
    </ligand>
</feature>
<dbReference type="Proteomes" id="UP000639274">
    <property type="component" value="Chromosome"/>
</dbReference>
<dbReference type="EC" id="2.5.1.7" evidence="13"/>
<keyword evidence="8 13" id="KW-0131">Cell cycle</keyword>
<sequence>MQKIVVEGGQTLNGEVQISGAKNAVLPILCATLLADGPVDIGNVPHLHDVVTTAKLLGELGAGITIDEGTTLFDGKPGKGRSITVDPTTVRSHVAPYELVKTMRASVLVLGPLLAKYGEAEVSLPGGCAIGSRPVDQHIKGLQALGAEISVDHGFIKAHRKGRLKGARFVFDVVSVTGTENVLMAAVLAEGTSVLENAAMEPEVVDLADCLNAMGAQIEQAGSGRIVVHGVDRLHGGTHQVLPDRIETGTFLVAAAMTGGRVTTRRSRADTLDAVIDKLRQAGAEITVEEDRITLDMHGQRPRAVDLVTAPYPAFPTDMQAQFMALNCIAQGAGVINETIFENRFMHVNELLRLGADIRVDGHTAVIRGVEGLSGAPVMATDLRASASLILAGLVADGETTIDRIYHLDRGYENIEEKLSGLGAKIRRIS</sequence>
<keyword evidence="9 13" id="KW-0961">Cell wall biogenesis/degradation</keyword>
<evidence type="ECO:0000256" key="4">
    <source>
        <dbReference type="ARBA" id="ARBA00022618"/>
    </source>
</evidence>
<keyword evidence="4 13" id="KW-0132">Cell division</keyword>
<dbReference type="GO" id="GO:0005737">
    <property type="term" value="C:cytoplasm"/>
    <property type="evidence" value="ECO:0007669"/>
    <property type="project" value="UniProtKB-SubCell"/>
</dbReference>
<dbReference type="NCBIfam" id="NF006873">
    <property type="entry name" value="PRK09369.1"/>
    <property type="match status" value="1"/>
</dbReference>
<dbReference type="InterPro" id="IPR050068">
    <property type="entry name" value="MurA_subfamily"/>
</dbReference>
<keyword evidence="6 13" id="KW-0133">Cell shape</keyword>
<evidence type="ECO:0000256" key="9">
    <source>
        <dbReference type="ARBA" id="ARBA00023316"/>
    </source>
</evidence>
<feature type="binding site" evidence="13">
    <location>
        <begin position="22"/>
        <end position="23"/>
    </location>
    <ligand>
        <name>phosphoenolpyruvate</name>
        <dbReference type="ChEBI" id="CHEBI:58702"/>
    </ligand>
</feature>
<comment type="caution">
    <text evidence="13">Lacks conserved residue(s) required for the propagation of feature annotation.</text>
</comment>
<name>A0A974Y536_9GAMM</name>
<feature type="binding site" evidence="13">
    <location>
        <position position="340"/>
    </location>
    <ligand>
        <name>UDP-N-acetyl-alpha-D-glucosamine</name>
        <dbReference type="ChEBI" id="CHEBI:57705"/>
    </ligand>
</feature>
<dbReference type="Pfam" id="PF00275">
    <property type="entry name" value="EPSP_synthase"/>
    <property type="match status" value="1"/>
</dbReference>
<evidence type="ECO:0000256" key="2">
    <source>
        <dbReference type="ARBA" id="ARBA00004752"/>
    </source>
</evidence>
<dbReference type="FunFam" id="3.65.10.10:FF:000002">
    <property type="entry name" value="UDP-N-acetylglucosamine 1-carboxyvinyltransferase"/>
    <property type="match status" value="1"/>
</dbReference>
<dbReference type="KEGG" id="lsf:I8J32_017395"/>
<accession>A0A974Y536</accession>
<dbReference type="GO" id="GO:0008760">
    <property type="term" value="F:UDP-N-acetylglucosamine 1-carboxyvinyltransferase activity"/>
    <property type="evidence" value="ECO:0007669"/>
    <property type="project" value="UniProtKB-UniRule"/>
</dbReference>
<feature type="binding site" evidence="13">
    <location>
        <position position="104"/>
    </location>
    <ligand>
        <name>UDP-N-acetyl-alpha-D-glucosamine</name>
        <dbReference type="ChEBI" id="CHEBI:57705"/>
    </ligand>
</feature>
<dbReference type="AlphaFoldDB" id="A0A974Y536"/>
<evidence type="ECO:0000259" key="14">
    <source>
        <dbReference type="Pfam" id="PF00275"/>
    </source>
</evidence>
<evidence type="ECO:0000313" key="16">
    <source>
        <dbReference type="Proteomes" id="UP000639274"/>
    </source>
</evidence>
<dbReference type="GO" id="GO:0071555">
    <property type="term" value="P:cell wall organization"/>
    <property type="evidence" value="ECO:0007669"/>
    <property type="project" value="UniProtKB-KW"/>
</dbReference>
<comment type="function">
    <text evidence="13">Cell wall formation. Adds enolpyruvyl to UDP-N-acetylglucosamine.</text>
</comment>
<dbReference type="InterPro" id="IPR005750">
    <property type="entry name" value="UDP_GlcNAc_COvinyl_MurA"/>
</dbReference>
<evidence type="ECO:0000256" key="1">
    <source>
        <dbReference type="ARBA" id="ARBA00004496"/>
    </source>
</evidence>
<dbReference type="EMBL" id="CP071518">
    <property type="protein sequence ID" value="QSX78391.1"/>
    <property type="molecule type" value="Genomic_DNA"/>
</dbReference>
<dbReference type="InterPro" id="IPR001986">
    <property type="entry name" value="Enolpyruvate_Tfrase_dom"/>
</dbReference>
<feature type="binding site" evidence="13">
    <location>
        <position position="318"/>
    </location>
    <ligand>
        <name>UDP-N-acetyl-alpha-D-glucosamine</name>
        <dbReference type="ChEBI" id="CHEBI:57705"/>
    </ligand>
</feature>
<evidence type="ECO:0000256" key="7">
    <source>
        <dbReference type="ARBA" id="ARBA00022984"/>
    </source>
</evidence>
<dbReference type="PANTHER" id="PTHR43783:SF1">
    <property type="entry name" value="UDP-N-ACETYLGLUCOSAMINE 1-CARBOXYVINYLTRANSFERASE"/>
    <property type="match status" value="1"/>
</dbReference>
<evidence type="ECO:0000256" key="5">
    <source>
        <dbReference type="ARBA" id="ARBA00022679"/>
    </source>
</evidence>
<evidence type="ECO:0000256" key="6">
    <source>
        <dbReference type="ARBA" id="ARBA00022960"/>
    </source>
</evidence>
<dbReference type="SUPFAM" id="SSF55205">
    <property type="entry name" value="EPT/RTPC-like"/>
    <property type="match status" value="1"/>
</dbReference>
<dbReference type="InterPro" id="IPR013792">
    <property type="entry name" value="RNA3'P_cycl/enolpyr_Trfase_a/b"/>
</dbReference>
<feature type="modified residue" description="2-(S-cysteinyl)pyruvic acid O-phosphothioketal" evidence="13">
    <location>
        <position position="128"/>
    </location>
</feature>